<proteinExistence type="predicted"/>
<dbReference type="Pfam" id="PF00931">
    <property type="entry name" value="NB-ARC"/>
    <property type="match status" value="1"/>
</dbReference>
<sequence length="859" mass="97972">MADLAYNLARNVLDKLGSFAYKDLAYTIAGNVLDKLGSLAYQEVSLAWGMKQDLDKLKLITLALQDVLLDAETKQENNPQLKNWLNHLKDVFHDAVDVLDEFECELLRRQVVKKYASFGRKVCRFFSWSNPLVYRFSVVHQVKEIRQQFDEIAKNMEKFHLIKTQLNMDQNPPMHDNREMMTHSFVNPLDVIGRDREKEEILDMILMNDHKIENQILVVSVIGMGGLGKTTLIKSVYNDDAIKEKFDLTIWVCVSLDFNVTRLVKDIIMSATDNKAEISNLTNLDQLQRSLSQTLKDKKFLLVLDDVWNEDPLKWHELAELLSVGSEKSKIIVTTRNSKVASIMGGIRPYELEGLPEKDSLSLFFKYAFRGEEDASKCPELKRIGEEIVEKCSGVPLALKTLGSLLRLKTEAHEWKNVRDSKIWELEQEEGHILPALQLSYNAMSPSLRQCFAYCSTFEEDSLMWNFELISIWMALGILPSPKNKKHLEDIGDSCFVELCNRSFFQLDPHEDYFVMWQEFRVHDLIHNLACSITQNESSIVNSNDDREISDTVRYLRVVINENNLKKLSKLKKLKSVHIEDTGDEKDEVVQLFLSTCISTFKHLRVFDLSGLSFEVLPNSVGTMKHLRYLNLGGNRNMKRLPDSICKLQSLQTLILSRCVELEEIPKDIGNLVSLRTLTFTTKQSFLAEGGIGCLKSLRLLVIGGCKNLRSLPHDLINCNTLRSLIIGGCDQLNLASEFINKDVQLSLHAFLIYGLPETTELPQWLQQAAKTLQKLHIGSCPKLSRLPEWLPKLTSLEKLVIRNCPELLSLPDGMEGLTSLTHLEIEDCDALQEACKPEVGSDWHKIAHVPNRIIGEAD</sequence>
<dbReference type="PRINTS" id="PR00364">
    <property type="entry name" value="DISEASERSIST"/>
</dbReference>
<dbReference type="GO" id="GO:0006952">
    <property type="term" value="P:defense response"/>
    <property type="evidence" value="ECO:0007669"/>
    <property type="project" value="UniProtKB-KW"/>
</dbReference>
<feature type="domain" description="Disease resistance R13L4/SHOC-2-like LRR" evidence="8">
    <location>
        <begin position="598"/>
        <end position="802"/>
    </location>
</feature>
<dbReference type="GO" id="GO:0051707">
    <property type="term" value="P:response to other organism"/>
    <property type="evidence" value="ECO:0007669"/>
    <property type="project" value="UniProtKB-ARBA"/>
</dbReference>
<dbReference type="Pfam" id="PF23598">
    <property type="entry name" value="LRR_14"/>
    <property type="match status" value="1"/>
</dbReference>
<dbReference type="Gramene" id="evm.model.06.1269">
    <property type="protein sequence ID" value="cds.evm.model.06.1269"/>
    <property type="gene ID" value="evm.TU.06.1269"/>
</dbReference>
<feature type="domain" description="Disease resistance N-terminal" evidence="6">
    <location>
        <begin position="30"/>
        <end position="117"/>
    </location>
</feature>
<dbReference type="InterPro" id="IPR055414">
    <property type="entry name" value="LRR_R13L4/SHOC2-like"/>
</dbReference>
<dbReference type="EnsemblPlants" id="evm.model.06.1269">
    <property type="protein sequence ID" value="cds.evm.model.06.1269"/>
    <property type="gene ID" value="evm.TU.06.1269"/>
</dbReference>
<dbReference type="InterPro" id="IPR002182">
    <property type="entry name" value="NB-ARC"/>
</dbReference>
<reference evidence="9" key="1">
    <citation type="submission" date="2018-11" db="EMBL/GenBank/DDBJ databases">
        <authorList>
            <person name="Grassa J C."/>
        </authorList>
    </citation>
    <scope>NUCLEOTIDE SEQUENCE [LARGE SCALE GENOMIC DNA]</scope>
</reference>
<dbReference type="InterPro" id="IPR038005">
    <property type="entry name" value="RX-like_CC"/>
</dbReference>
<dbReference type="Pfam" id="PF23559">
    <property type="entry name" value="WHD_DRP"/>
    <property type="match status" value="1"/>
</dbReference>
<dbReference type="InterPro" id="IPR032675">
    <property type="entry name" value="LRR_dom_sf"/>
</dbReference>
<dbReference type="InterPro" id="IPR041118">
    <property type="entry name" value="Rx_N"/>
</dbReference>
<dbReference type="InterPro" id="IPR042197">
    <property type="entry name" value="Apaf_helical"/>
</dbReference>
<evidence type="ECO:0000313" key="10">
    <source>
        <dbReference type="Proteomes" id="UP000596661"/>
    </source>
</evidence>
<dbReference type="GO" id="GO:0043531">
    <property type="term" value="F:ADP binding"/>
    <property type="evidence" value="ECO:0007669"/>
    <property type="project" value="InterPro"/>
</dbReference>
<dbReference type="EMBL" id="UZAU01000598">
    <property type="status" value="NOT_ANNOTATED_CDS"/>
    <property type="molecule type" value="Genomic_DNA"/>
</dbReference>
<evidence type="ECO:0000256" key="4">
    <source>
        <dbReference type="ARBA" id="ARBA00022840"/>
    </source>
</evidence>
<dbReference type="PANTHER" id="PTHR36766">
    <property type="entry name" value="PLANT BROAD-SPECTRUM MILDEW RESISTANCE PROTEIN RPW8"/>
    <property type="match status" value="1"/>
</dbReference>
<name>A0A803PTR8_CANSA</name>
<dbReference type="Proteomes" id="UP000596661">
    <property type="component" value="Chromosome 6"/>
</dbReference>
<dbReference type="OrthoDB" id="1145825at2759"/>
<evidence type="ECO:0000256" key="3">
    <source>
        <dbReference type="ARBA" id="ARBA00022821"/>
    </source>
</evidence>
<dbReference type="Pfam" id="PF18052">
    <property type="entry name" value="Rx_N"/>
    <property type="match status" value="1"/>
</dbReference>
<evidence type="ECO:0000259" key="7">
    <source>
        <dbReference type="Pfam" id="PF23559"/>
    </source>
</evidence>
<accession>A0A803PTR8</accession>
<evidence type="ECO:0000256" key="1">
    <source>
        <dbReference type="ARBA" id="ARBA00022737"/>
    </source>
</evidence>
<dbReference type="OMA" id="ICTTRSH"/>
<keyword evidence="1" id="KW-0677">Repeat</keyword>
<evidence type="ECO:0000259" key="8">
    <source>
        <dbReference type="Pfam" id="PF23598"/>
    </source>
</evidence>
<evidence type="ECO:0000259" key="5">
    <source>
        <dbReference type="Pfam" id="PF00931"/>
    </source>
</evidence>
<dbReference type="SUPFAM" id="SSF52058">
    <property type="entry name" value="L domain-like"/>
    <property type="match status" value="1"/>
</dbReference>
<dbReference type="InterPro" id="IPR058922">
    <property type="entry name" value="WHD_DRP"/>
</dbReference>
<reference evidence="9" key="2">
    <citation type="submission" date="2021-03" db="UniProtKB">
        <authorList>
            <consortium name="EnsemblPlants"/>
        </authorList>
    </citation>
    <scope>IDENTIFICATION</scope>
</reference>
<dbReference type="PANTHER" id="PTHR36766:SF61">
    <property type="entry name" value="NB-ARC DOMAIN DISEASE RESISTANCE PROTEIN"/>
    <property type="match status" value="1"/>
</dbReference>
<keyword evidence="4" id="KW-0067">ATP-binding</keyword>
<dbReference type="AlphaFoldDB" id="A0A803PTR8"/>
<evidence type="ECO:0000256" key="2">
    <source>
        <dbReference type="ARBA" id="ARBA00022741"/>
    </source>
</evidence>
<keyword evidence="3" id="KW-0611">Plant defense</keyword>
<dbReference type="SUPFAM" id="SSF52540">
    <property type="entry name" value="P-loop containing nucleoside triphosphate hydrolases"/>
    <property type="match status" value="1"/>
</dbReference>
<dbReference type="Gene3D" id="3.80.10.10">
    <property type="entry name" value="Ribonuclease Inhibitor"/>
    <property type="match status" value="2"/>
</dbReference>
<organism evidence="9 10">
    <name type="scientific">Cannabis sativa</name>
    <name type="common">Hemp</name>
    <name type="synonym">Marijuana</name>
    <dbReference type="NCBI Taxonomy" id="3483"/>
    <lineage>
        <taxon>Eukaryota</taxon>
        <taxon>Viridiplantae</taxon>
        <taxon>Streptophyta</taxon>
        <taxon>Embryophyta</taxon>
        <taxon>Tracheophyta</taxon>
        <taxon>Spermatophyta</taxon>
        <taxon>Magnoliopsida</taxon>
        <taxon>eudicotyledons</taxon>
        <taxon>Gunneridae</taxon>
        <taxon>Pentapetalae</taxon>
        <taxon>rosids</taxon>
        <taxon>fabids</taxon>
        <taxon>Rosales</taxon>
        <taxon>Cannabaceae</taxon>
        <taxon>Cannabis</taxon>
    </lineage>
</organism>
<dbReference type="CDD" id="cd14798">
    <property type="entry name" value="RX-CC_like"/>
    <property type="match status" value="1"/>
</dbReference>
<dbReference type="Gene3D" id="1.20.5.4130">
    <property type="match status" value="1"/>
</dbReference>
<dbReference type="GO" id="GO:0005524">
    <property type="term" value="F:ATP binding"/>
    <property type="evidence" value="ECO:0007669"/>
    <property type="project" value="UniProtKB-KW"/>
</dbReference>
<keyword evidence="10" id="KW-1185">Reference proteome</keyword>
<keyword evidence="2" id="KW-0547">Nucleotide-binding</keyword>
<feature type="domain" description="Disease resistance protein winged helix" evidence="7">
    <location>
        <begin position="458"/>
        <end position="530"/>
    </location>
</feature>
<evidence type="ECO:0000313" key="9">
    <source>
        <dbReference type="EnsemblPlants" id="cds.evm.model.06.1269"/>
    </source>
</evidence>
<feature type="domain" description="NB-ARC" evidence="5">
    <location>
        <begin position="199"/>
        <end position="372"/>
    </location>
</feature>
<protein>
    <submittedName>
        <fullName evidence="9">Uncharacterized protein</fullName>
    </submittedName>
</protein>
<dbReference type="Gene3D" id="1.10.8.430">
    <property type="entry name" value="Helical domain of apoptotic protease-activating factors"/>
    <property type="match status" value="1"/>
</dbReference>
<dbReference type="InterPro" id="IPR027417">
    <property type="entry name" value="P-loop_NTPase"/>
</dbReference>
<dbReference type="Gene3D" id="3.40.50.300">
    <property type="entry name" value="P-loop containing nucleotide triphosphate hydrolases"/>
    <property type="match status" value="1"/>
</dbReference>
<evidence type="ECO:0000259" key="6">
    <source>
        <dbReference type="Pfam" id="PF18052"/>
    </source>
</evidence>
<dbReference type="FunFam" id="3.40.50.300:FF:001091">
    <property type="entry name" value="Probable disease resistance protein At1g61300"/>
    <property type="match status" value="1"/>
</dbReference>